<protein>
    <submittedName>
        <fullName evidence="1">Uncharacterized protein</fullName>
    </submittedName>
</protein>
<dbReference type="EMBL" id="CM034402">
    <property type="protein sequence ID" value="KAJ0174976.1"/>
    <property type="molecule type" value="Genomic_DNA"/>
</dbReference>
<evidence type="ECO:0000313" key="1">
    <source>
        <dbReference type="EMBL" id="KAJ0174976.1"/>
    </source>
</evidence>
<gene>
    <name evidence="1" type="ORF">K1T71_009117</name>
</gene>
<evidence type="ECO:0000313" key="2">
    <source>
        <dbReference type="Proteomes" id="UP000824533"/>
    </source>
</evidence>
<name>A0ACC1CTJ0_9NEOP</name>
<keyword evidence="2" id="KW-1185">Reference proteome</keyword>
<proteinExistence type="predicted"/>
<dbReference type="Proteomes" id="UP000824533">
    <property type="component" value="Linkage Group LG16"/>
</dbReference>
<reference evidence="1 2" key="1">
    <citation type="journal article" date="2021" name="Front. Genet.">
        <title>Chromosome-Level Genome Assembly Reveals Significant Gene Expansion in the Toll and IMD Signaling Pathways of Dendrolimus kikuchii.</title>
        <authorList>
            <person name="Zhou J."/>
            <person name="Wu P."/>
            <person name="Xiong Z."/>
            <person name="Liu N."/>
            <person name="Zhao N."/>
            <person name="Ji M."/>
            <person name="Qiu Y."/>
            <person name="Yang B."/>
        </authorList>
    </citation>
    <scope>NUCLEOTIDE SEQUENCE [LARGE SCALE GENOMIC DNA]</scope>
    <source>
        <strain evidence="1">Ann1</strain>
    </source>
</reference>
<sequence length="299" mass="34296">MLRENCVVNLNSDSTGSFYTGDIVTGTVVLEFEKEENIESLDFEVYGVSKAQWSRAKPTIPYIKIYSEKTKILSIKINNVFNDIIAGKRIKPGIYSYPFHFALPVDLPSSFHSSIAKVHYSIRIKSKPFYKIRKTVPFTVLGNVNLNHIEDYLVSSTYEFEKTFRNSGLLHITVRTYTGFASKQTVPIEIAIHNEKKIKIQKINISLIQKLKYTVSKGYAEEERKMSKTEHRKFSNTLAEICNFDFDLPQLIPSSVHIIDPMVDISYLFRIEVTFPFHFALCGDIPVTVSTVPVIHYDF</sequence>
<organism evidence="1 2">
    <name type="scientific">Dendrolimus kikuchii</name>
    <dbReference type="NCBI Taxonomy" id="765133"/>
    <lineage>
        <taxon>Eukaryota</taxon>
        <taxon>Metazoa</taxon>
        <taxon>Ecdysozoa</taxon>
        <taxon>Arthropoda</taxon>
        <taxon>Hexapoda</taxon>
        <taxon>Insecta</taxon>
        <taxon>Pterygota</taxon>
        <taxon>Neoptera</taxon>
        <taxon>Endopterygota</taxon>
        <taxon>Lepidoptera</taxon>
        <taxon>Glossata</taxon>
        <taxon>Ditrysia</taxon>
        <taxon>Bombycoidea</taxon>
        <taxon>Lasiocampidae</taxon>
        <taxon>Dendrolimus</taxon>
    </lineage>
</organism>
<comment type="caution">
    <text evidence="1">The sequence shown here is derived from an EMBL/GenBank/DDBJ whole genome shotgun (WGS) entry which is preliminary data.</text>
</comment>
<accession>A0ACC1CTJ0</accession>